<keyword evidence="1" id="KW-0472">Membrane</keyword>
<sequence length="59" mass="6610">MLSLGLLLSDHKTSPRIFTDLAPFLNFASYLLINPVLMTPICLLHICILNFTTHLSSTH</sequence>
<keyword evidence="1" id="KW-0812">Transmembrane</keyword>
<keyword evidence="1" id="KW-0675">Receptor</keyword>
<accession>A0A1D6K217</accession>
<proteinExistence type="predicted"/>
<dbReference type="AlphaFoldDB" id="A0A1D6K217"/>
<protein>
    <submittedName>
        <fullName evidence="1">Lung seven transmembrane receptor family protein</fullName>
    </submittedName>
</protein>
<reference evidence="1" key="1">
    <citation type="submission" date="2015-12" db="EMBL/GenBank/DDBJ databases">
        <title>Update maize B73 reference genome by single molecule sequencing technologies.</title>
        <authorList>
            <consortium name="Maize Genome Sequencing Project"/>
            <person name="Ware D."/>
        </authorList>
    </citation>
    <scope>NUCLEOTIDE SEQUENCE [LARGE SCALE GENOMIC DNA]</scope>
    <source>
        <tissue evidence="1">Seedling</tissue>
    </source>
</reference>
<name>A0A1D6K217_MAIZE</name>
<organism evidence="1">
    <name type="scientific">Zea mays</name>
    <name type="common">Maize</name>
    <dbReference type="NCBI Taxonomy" id="4577"/>
    <lineage>
        <taxon>Eukaryota</taxon>
        <taxon>Viridiplantae</taxon>
        <taxon>Streptophyta</taxon>
        <taxon>Embryophyta</taxon>
        <taxon>Tracheophyta</taxon>
        <taxon>Spermatophyta</taxon>
        <taxon>Magnoliopsida</taxon>
        <taxon>Liliopsida</taxon>
        <taxon>Poales</taxon>
        <taxon>Poaceae</taxon>
        <taxon>PACMAD clade</taxon>
        <taxon>Panicoideae</taxon>
        <taxon>Andropogonodae</taxon>
        <taxon>Andropogoneae</taxon>
        <taxon>Tripsacinae</taxon>
        <taxon>Zea</taxon>
    </lineage>
</organism>
<evidence type="ECO:0000313" key="1">
    <source>
        <dbReference type="EMBL" id="ONL97748.1"/>
    </source>
</evidence>
<dbReference type="EMBL" id="CM007647">
    <property type="protein sequence ID" value="ONL97748.1"/>
    <property type="molecule type" value="Genomic_DNA"/>
</dbReference>
<gene>
    <name evidence="1" type="ORF">ZEAMMB73_Zm00001d029053</name>
</gene>